<dbReference type="CDD" id="cd07012">
    <property type="entry name" value="PBP2_Bug_TTT"/>
    <property type="match status" value="1"/>
</dbReference>
<dbReference type="PIRSF" id="PIRSF017082">
    <property type="entry name" value="YflP"/>
    <property type="match status" value="1"/>
</dbReference>
<dbReference type="KEGG" id="nik:F5I99_00175"/>
<keyword evidence="3" id="KW-1185">Reference proteome</keyword>
<evidence type="ECO:0000256" key="1">
    <source>
        <dbReference type="ARBA" id="ARBA00006987"/>
    </source>
</evidence>
<comment type="similarity">
    <text evidence="1">Belongs to the UPF0065 (bug) family.</text>
</comment>
<sequence length="323" mass="35582">MRRSNNNEVSAVKILKLVCLIQLLLCSTALIAEEPFPARPLTLLIGFEQGGSMSTQGSVLANILSEQLGQPVRIQYRPGIGGGAAAAMLATSHEQGYMLLFTPSMPFTNYPLEMSTSYNLNDFAYIGAVSEDQQALVTRQSSPFSNWDEFLEYAHQRGEISFASQTLTDRRIINRIAKEEGFIARIIPVTGGNAMTTLVMAGDVDIGFSGGSHSKFVDAGNMQLLAGLGNHRLKHYATVPTLKELGYDLQMSSVRMLVVPVTTPLSQQQTLTSALYNATSDLRFINVTEEIIHQPVRYMSTEPLTQFLQQQQDDYFSLIAQES</sequence>
<evidence type="ECO:0000313" key="2">
    <source>
        <dbReference type="EMBL" id="QEW05040.1"/>
    </source>
</evidence>
<proteinExistence type="inferred from homology"/>
<dbReference type="InterPro" id="IPR005064">
    <property type="entry name" value="BUG"/>
</dbReference>
<dbReference type="PANTHER" id="PTHR42928">
    <property type="entry name" value="TRICARBOXYLATE-BINDING PROTEIN"/>
    <property type="match status" value="1"/>
</dbReference>
<dbReference type="Pfam" id="PF03401">
    <property type="entry name" value="TctC"/>
    <property type="match status" value="1"/>
</dbReference>
<reference evidence="2 3" key="1">
    <citation type="submission" date="2019-09" db="EMBL/GenBank/DDBJ databases">
        <title>Nitrincola iocasae sp. nov., a bacterium isolated from the sediment collected at a cold seep field in South China Sea.</title>
        <authorList>
            <person name="Zhang H."/>
            <person name="Wang H."/>
            <person name="Li C."/>
        </authorList>
    </citation>
    <scope>NUCLEOTIDE SEQUENCE [LARGE SCALE GENOMIC DNA]</scope>
    <source>
        <strain evidence="2 3">KXZD1103</strain>
    </source>
</reference>
<accession>A0A5J6L985</accession>
<evidence type="ECO:0000313" key="3">
    <source>
        <dbReference type="Proteomes" id="UP000325606"/>
    </source>
</evidence>
<dbReference type="InterPro" id="IPR042100">
    <property type="entry name" value="Bug_dom1"/>
</dbReference>
<protein>
    <submittedName>
        <fullName evidence="2">Tripartite tricarboxylate transporter substrate binding protein</fullName>
    </submittedName>
</protein>
<gene>
    <name evidence="2" type="ORF">F5I99_00175</name>
</gene>
<dbReference type="Gene3D" id="3.40.190.10">
    <property type="entry name" value="Periplasmic binding protein-like II"/>
    <property type="match status" value="1"/>
</dbReference>
<dbReference type="AlphaFoldDB" id="A0A5J6L985"/>
<dbReference type="Gene3D" id="3.40.190.150">
    <property type="entry name" value="Bordetella uptake gene, domain 1"/>
    <property type="match status" value="1"/>
</dbReference>
<name>A0A5J6L985_9GAMM</name>
<dbReference type="EMBL" id="CP044222">
    <property type="protein sequence ID" value="QEW05040.1"/>
    <property type="molecule type" value="Genomic_DNA"/>
</dbReference>
<organism evidence="2 3">
    <name type="scientific">Nitrincola iocasae</name>
    <dbReference type="NCBI Taxonomy" id="2614693"/>
    <lineage>
        <taxon>Bacteria</taxon>
        <taxon>Pseudomonadati</taxon>
        <taxon>Pseudomonadota</taxon>
        <taxon>Gammaproteobacteria</taxon>
        <taxon>Oceanospirillales</taxon>
        <taxon>Oceanospirillaceae</taxon>
        <taxon>Nitrincola</taxon>
    </lineage>
</organism>
<dbReference type="Proteomes" id="UP000325606">
    <property type="component" value="Chromosome"/>
</dbReference>
<dbReference type="PANTHER" id="PTHR42928:SF5">
    <property type="entry name" value="BLR1237 PROTEIN"/>
    <property type="match status" value="1"/>
</dbReference>